<dbReference type="EMBL" id="BTSY01000006">
    <property type="protein sequence ID" value="GMT34591.1"/>
    <property type="molecule type" value="Genomic_DNA"/>
</dbReference>
<name>A0AAV5VJ28_9BILA</name>
<organism evidence="1 3">
    <name type="scientific">Pristionchus fissidentatus</name>
    <dbReference type="NCBI Taxonomy" id="1538716"/>
    <lineage>
        <taxon>Eukaryota</taxon>
        <taxon>Metazoa</taxon>
        <taxon>Ecdysozoa</taxon>
        <taxon>Nematoda</taxon>
        <taxon>Chromadorea</taxon>
        <taxon>Rhabditida</taxon>
        <taxon>Rhabditina</taxon>
        <taxon>Diplogasteromorpha</taxon>
        <taxon>Diplogasteroidea</taxon>
        <taxon>Neodiplogasteridae</taxon>
        <taxon>Pristionchus</taxon>
    </lineage>
</organism>
<dbReference type="Proteomes" id="UP001432322">
    <property type="component" value="Unassembled WGS sequence"/>
</dbReference>
<evidence type="ECO:0000313" key="2">
    <source>
        <dbReference type="EMBL" id="GMT34591.1"/>
    </source>
</evidence>
<gene>
    <name evidence="2" type="ORF">PFISCL1PPCAC_25888</name>
    <name evidence="1" type="ORF">PFISCL1PPCAC_9731</name>
</gene>
<feature type="non-terminal residue" evidence="1">
    <location>
        <position position="1"/>
    </location>
</feature>
<protein>
    <submittedName>
        <fullName evidence="1">Uncharacterized protein</fullName>
    </submittedName>
</protein>
<dbReference type="EMBL" id="BTSY01000003">
    <property type="protein sequence ID" value="GMT18434.1"/>
    <property type="molecule type" value="Genomic_DNA"/>
</dbReference>
<evidence type="ECO:0000313" key="3">
    <source>
        <dbReference type="Proteomes" id="UP001432322"/>
    </source>
</evidence>
<reference evidence="1" key="1">
    <citation type="submission" date="2023-10" db="EMBL/GenBank/DDBJ databases">
        <title>Genome assembly of Pristionchus species.</title>
        <authorList>
            <person name="Yoshida K."/>
            <person name="Sommer R.J."/>
        </authorList>
    </citation>
    <scope>NUCLEOTIDE SEQUENCE</scope>
    <source>
        <strain evidence="1">RS5133</strain>
    </source>
</reference>
<evidence type="ECO:0000313" key="1">
    <source>
        <dbReference type="EMBL" id="GMT18434.1"/>
    </source>
</evidence>
<accession>A0AAV5VJ28</accession>
<comment type="caution">
    <text evidence="1">The sequence shown here is derived from an EMBL/GenBank/DDBJ whole genome shotgun (WGS) entry which is preliminary data.</text>
</comment>
<keyword evidence="3" id="KW-1185">Reference proteome</keyword>
<sequence>EQIKVADLSMRSVDGYNAQLYHAAAKEFMGIRSESVLNKFPDFHVLNNVPRDLMHDSLEGIARIEIRQLVKKLGEQGVSLALINDRIANFGYGRTDKSNKPGAIILTQ</sequence>
<feature type="non-terminal residue" evidence="1">
    <location>
        <position position="108"/>
    </location>
</feature>
<proteinExistence type="predicted"/>
<dbReference type="AlphaFoldDB" id="A0AAV5VJ28"/>